<accession>A0A3R8VUN1</accession>
<dbReference type="GO" id="GO:0032259">
    <property type="term" value="P:methylation"/>
    <property type="evidence" value="ECO:0007669"/>
    <property type="project" value="UniProtKB-KW"/>
</dbReference>
<evidence type="ECO:0000259" key="3">
    <source>
        <dbReference type="Pfam" id="PF08241"/>
    </source>
</evidence>
<keyword evidence="4" id="KW-0489">Methyltransferase</keyword>
<feature type="binding site" evidence="2">
    <location>
        <position position="197"/>
    </location>
    <ligand>
        <name>S-adenosyl-L-methionine</name>
        <dbReference type="ChEBI" id="CHEBI:59789"/>
    </ligand>
</feature>
<dbReference type="EMBL" id="PQNK01000004">
    <property type="protein sequence ID" value="RRO87208.1"/>
    <property type="molecule type" value="Genomic_DNA"/>
</dbReference>
<dbReference type="GO" id="GO:0046872">
    <property type="term" value="F:metal ion binding"/>
    <property type="evidence" value="ECO:0007669"/>
    <property type="project" value="UniProtKB-KW"/>
</dbReference>
<dbReference type="Gene3D" id="3.40.50.150">
    <property type="entry name" value="Vaccinia Virus protein VP39"/>
    <property type="match status" value="1"/>
</dbReference>
<keyword evidence="1" id="KW-0479">Metal-binding</keyword>
<dbReference type="Pfam" id="PF08241">
    <property type="entry name" value="Methyltransf_11"/>
    <property type="match status" value="1"/>
</dbReference>
<feature type="binding site" evidence="1">
    <location>
        <position position="34"/>
    </location>
    <ligand>
        <name>Zn(2+)</name>
        <dbReference type="ChEBI" id="CHEBI:29105"/>
    </ligand>
</feature>
<keyword evidence="2" id="KW-0949">S-adenosyl-L-methionine</keyword>
<dbReference type="OrthoDB" id="108476at2"/>
<gene>
    <name evidence="5" type="ORF">CXF42_02615</name>
    <name evidence="4" type="ORF">CXF48_03260</name>
</gene>
<feature type="binding site" evidence="2">
    <location>
        <position position="74"/>
    </location>
    <ligand>
        <name>S-adenosyl-L-methionine</name>
        <dbReference type="ChEBI" id="CHEBI:59789"/>
    </ligand>
</feature>
<dbReference type="InterPro" id="IPR013216">
    <property type="entry name" value="Methyltransf_11"/>
</dbReference>
<feature type="binding site" evidence="2">
    <location>
        <begin position="109"/>
        <end position="110"/>
    </location>
    <ligand>
        <name>S-adenosyl-L-methionine</name>
        <dbReference type="ChEBI" id="CHEBI:59789"/>
    </ligand>
</feature>
<evidence type="ECO:0000313" key="6">
    <source>
        <dbReference type="Proteomes" id="UP000276526"/>
    </source>
</evidence>
<evidence type="ECO:0000313" key="4">
    <source>
        <dbReference type="EMBL" id="RRO87208.1"/>
    </source>
</evidence>
<sequence length="293" mass="30784">MLSDVIDLLADPVDGTPLHAGDDGWRTVVSGSGHSYDVARQGYVTLAGGSGLRYSGDDASMIEARETFLSGGHFAPFVEAVSHNVADVLDDAGVGDDAAPAIVEIGAGTGYYLSHTLDTVRGARGVGIDVSVPAAKRLASCHPRVGAVVADAWSRLPLRDSCVDAVTVIFAPRNAAEFARILTEKGQVVVLTADAGHLAELREPLGIIDVEKGKVERMVAQASGHLVPVGEPENVEFTMMLDQASIAAQIGMSPSARHIHPQVLSERIADLPEQMEVTARAVVTRLGRDPRLG</sequence>
<dbReference type="Proteomes" id="UP000278422">
    <property type="component" value="Unassembled WGS sequence"/>
</dbReference>
<feature type="domain" description="Methyltransferase type 11" evidence="3">
    <location>
        <begin position="103"/>
        <end position="184"/>
    </location>
</feature>
<dbReference type="GO" id="GO:0008757">
    <property type="term" value="F:S-adenosylmethionine-dependent methyltransferase activity"/>
    <property type="evidence" value="ECO:0007669"/>
    <property type="project" value="InterPro"/>
</dbReference>
<keyword evidence="7" id="KW-1185">Reference proteome</keyword>
<dbReference type="PIRSF" id="PIRSF018249">
    <property type="entry name" value="MyrA_prd"/>
    <property type="match status" value="1"/>
</dbReference>
<comment type="caution">
    <text evidence="4">The sequence shown here is derived from an EMBL/GenBank/DDBJ whole genome shotgun (WGS) entry which is preliminary data.</text>
</comment>
<dbReference type="RefSeq" id="WP_010271420.1">
    <property type="nucleotide sequence ID" value="NZ_CP066067.1"/>
</dbReference>
<proteinExistence type="predicted"/>
<dbReference type="InterPro" id="IPR029063">
    <property type="entry name" value="SAM-dependent_MTases_sf"/>
</dbReference>
<evidence type="ECO:0000313" key="7">
    <source>
        <dbReference type="Proteomes" id="UP000278422"/>
    </source>
</evidence>
<dbReference type="EMBL" id="PQNQ01000004">
    <property type="protein sequence ID" value="RRQ05246.1"/>
    <property type="molecule type" value="Genomic_DNA"/>
</dbReference>
<evidence type="ECO:0000313" key="5">
    <source>
        <dbReference type="EMBL" id="RRQ05246.1"/>
    </source>
</evidence>
<evidence type="ECO:0000256" key="2">
    <source>
        <dbReference type="PIRSR" id="PIRSR018249-2"/>
    </source>
</evidence>
<dbReference type="SUPFAM" id="SSF53335">
    <property type="entry name" value="S-adenosyl-L-methionine-dependent methyltransferases"/>
    <property type="match status" value="1"/>
</dbReference>
<name>A0A3R8VUN1_9CORY</name>
<reference evidence="6 7" key="1">
    <citation type="submission" date="2018-01" db="EMBL/GenBank/DDBJ databases">
        <title>Twenty Corynebacterium bovis Genomes.</title>
        <authorList>
            <person name="Gulvik C.A."/>
        </authorList>
    </citation>
    <scope>NUCLEOTIDE SEQUENCE [LARGE SCALE GENOMIC DNA]</scope>
    <source>
        <strain evidence="5 7">16-2004</strain>
        <strain evidence="4 6">F6900</strain>
    </source>
</reference>
<keyword evidence="4" id="KW-0808">Transferase</keyword>
<dbReference type="AlphaFoldDB" id="A0A3R8VUN1"/>
<protein>
    <submittedName>
        <fullName evidence="4">Methyltransferase domain-containing protein</fullName>
    </submittedName>
</protein>
<keyword evidence="1" id="KW-0862">Zinc</keyword>
<dbReference type="Proteomes" id="UP000276526">
    <property type="component" value="Unassembled WGS sequence"/>
</dbReference>
<organism evidence="4 6">
    <name type="scientific">Corynebacterium bovis</name>
    <dbReference type="NCBI Taxonomy" id="36808"/>
    <lineage>
        <taxon>Bacteria</taxon>
        <taxon>Bacillati</taxon>
        <taxon>Actinomycetota</taxon>
        <taxon>Actinomycetes</taxon>
        <taxon>Mycobacteriales</taxon>
        <taxon>Corynebacteriaceae</taxon>
        <taxon>Corynebacterium</taxon>
    </lineage>
</organism>
<dbReference type="InterPro" id="IPR016718">
    <property type="entry name" value="rRNA_m1G-MeTrfase_A_prd"/>
</dbReference>
<dbReference type="GeneID" id="60807749"/>
<evidence type="ECO:0000256" key="1">
    <source>
        <dbReference type="PIRSR" id="PIRSR018249-1"/>
    </source>
</evidence>